<evidence type="ECO:0000256" key="3">
    <source>
        <dbReference type="ARBA" id="ARBA00022692"/>
    </source>
</evidence>
<dbReference type="Proteomes" id="UP000324354">
    <property type="component" value="Chromosome"/>
</dbReference>
<evidence type="ECO:0000256" key="1">
    <source>
        <dbReference type="ARBA" id="ARBA00004651"/>
    </source>
</evidence>
<keyword evidence="5 6" id="KW-0472">Membrane</keyword>
<sequence>MFMGTLNTRIIFVEVGSGKMGEASRALQRISRGTGIIFAGTVISMLFSFLSRAIIARNFSTSEYGVFNLALTVLSIALVIATLGFYYGVLWDFNFSIPIELVMMNFLNE</sequence>
<protein>
    <submittedName>
        <fullName evidence="7">Uncharacterized protein</fullName>
    </submittedName>
</protein>
<dbReference type="GO" id="GO:0005886">
    <property type="term" value="C:plasma membrane"/>
    <property type="evidence" value="ECO:0007669"/>
    <property type="project" value="UniProtKB-SubCell"/>
</dbReference>
<gene>
    <name evidence="7" type="ORF">PFDSM3638_03890</name>
</gene>
<keyword evidence="3 6" id="KW-0812">Transmembrane</keyword>
<accession>A0A5C0XUM0</accession>
<dbReference type="EMBL" id="CP023154">
    <property type="protein sequence ID" value="QEK78460.1"/>
    <property type="molecule type" value="Genomic_DNA"/>
</dbReference>
<organism evidence="7 8">
    <name type="scientific">Pyrococcus furiosus (strain ATCC 43587 / DSM 3638 / JCM 8422 / Vc1)</name>
    <dbReference type="NCBI Taxonomy" id="186497"/>
    <lineage>
        <taxon>Archaea</taxon>
        <taxon>Methanobacteriati</taxon>
        <taxon>Methanobacteriota</taxon>
        <taxon>Thermococci</taxon>
        <taxon>Thermococcales</taxon>
        <taxon>Thermococcaceae</taxon>
        <taxon>Pyrococcus</taxon>
    </lineage>
</organism>
<feature type="transmembrane region" description="Helical" evidence="6">
    <location>
        <begin position="35"/>
        <end position="55"/>
    </location>
</feature>
<feature type="transmembrane region" description="Helical" evidence="6">
    <location>
        <begin position="67"/>
        <end position="89"/>
    </location>
</feature>
<evidence type="ECO:0000256" key="2">
    <source>
        <dbReference type="ARBA" id="ARBA00022475"/>
    </source>
</evidence>
<proteinExistence type="predicted"/>
<evidence type="ECO:0000313" key="7">
    <source>
        <dbReference type="EMBL" id="QEK78460.1"/>
    </source>
</evidence>
<comment type="subcellular location">
    <subcellularLocation>
        <location evidence="1">Cell membrane</location>
        <topology evidence="1">Multi-pass membrane protein</topology>
    </subcellularLocation>
</comment>
<keyword evidence="4 6" id="KW-1133">Transmembrane helix</keyword>
<dbReference type="InterPro" id="IPR050833">
    <property type="entry name" value="Poly_Biosynth_Transport"/>
</dbReference>
<reference evidence="7 8" key="1">
    <citation type="submission" date="2017-08" db="EMBL/GenBank/DDBJ databases">
        <title>Resequencing and Reannotation of the genome of Pyrococcus furiosus type strain DSM3638.</title>
        <authorList>
            <person name="Reichelt R.M."/>
            <person name="Bunk B."/>
        </authorList>
    </citation>
    <scope>NUCLEOTIDE SEQUENCE [LARGE SCALE GENOMIC DNA]</scope>
    <source>
        <strain evidence="7 8">DSM 3638</strain>
    </source>
</reference>
<evidence type="ECO:0000256" key="6">
    <source>
        <dbReference type="SAM" id="Phobius"/>
    </source>
</evidence>
<evidence type="ECO:0000313" key="8">
    <source>
        <dbReference type="Proteomes" id="UP000324354"/>
    </source>
</evidence>
<evidence type="ECO:0000256" key="5">
    <source>
        <dbReference type="ARBA" id="ARBA00023136"/>
    </source>
</evidence>
<dbReference type="PANTHER" id="PTHR30250:SF27">
    <property type="entry name" value="POLYSACCHARIDE BIOSYNTHESIS PROTEIN"/>
    <property type="match status" value="1"/>
</dbReference>
<dbReference type="AlphaFoldDB" id="A0A5C0XUM0"/>
<name>A0A5C0XUM0_PYRFU</name>
<keyword evidence="2" id="KW-1003">Cell membrane</keyword>
<dbReference type="PANTHER" id="PTHR30250">
    <property type="entry name" value="PST FAMILY PREDICTED COLANIC ACID TRANSPORTER"/>
    <property type="match status" value="1"/>
</dbReference>
<evidence type="ECO:0000256" key="4">
    <source>
        <dbReference type="ARBA" id="ARBA00022989"/>
    </source>
</evidence>